<sequence length="219" mass="22996">MQNAGESFESNFGLAAGGLGGLTAPSERSGAAAAPQEGFAAEVRERFRFLNAEDQKTVCRLECQLATKREEALYKLADQTIEQYRRALEVNGAVVASGQVGEEGEAMGLPPELVKRIEARMKLLRDTVMAVAAEPTVSLPQLTPLEQAQGFAFTSYAKTARVMSKAAEAFKGETQDSGGLTGQQLLGGARAAFGSLASRFRGRAGSGGAESPGGSFQSQ</sequence>
<gene>
    <name evidence="1" type="ORF">ACAT0790_LOCUS23027</name>
</gene>
<reference evidence="1" key="1">
    <citation type="submission" date="2021-01" db="EMBL/GenBank/DDBJ databases">
        <authorList>
            <person name="Corre E."/>
            <person name="Pelletier E."/>
            <person name="Niang G."/>
            <person name="Scheremetjew M."/>
            <person name="Finn R."/>
            <person name="Kale V."/>
            <person name="Holt S."/>
            <person name="Cochrane G."/>
            <person name="Meng A."/>
            <person name="Brown T."/>
            <person name="Cohen L."/>
        </authorList>
    </citation>
    <scope>NUCLEOTIDE SEQUENCE</scope>
    <source>
        <strain evidence="1">OF101</strain>
    </source>
</reference>
<proteinExistence type="predicted"/>
<dbReference type="EMBL" id="HBGE01038128">
    <property type="protein sequence ID" value="CAD9132878.1"/>
    <property type="molecule type" value="Transcribed_RNA"/>
</dbReference>
<accession>A0A7S1MIT3</accession>
<evidence type="ECO:0000313" key="1">
    <source>
        <dbReference type="EMBL" id="CAD9132878.1"/>
    </source>
</evidence>
<organism evidence="1">
    <name type="scientific">Alexandrium catenella</name>
    <name type="common">Red tide dinoflagellate</name>
    <name type="synonym">Gonyaulax catenella</name>
    <dbReference type="NCBI Taxonomy" id="2925"/>
    <lineage>
        <taxon>Eukaryota</taxon>
        <taxon>Sar</taxon>
        <taxon>Alveolata</taxon>
        <taxon>Dinophyceae</taxon>
        <taxon>Gonyaulacales</taxon>
        <taxon>Pyrocystaceae</taxon>
        <taxon>Alexandrium</taxon>
    </lineage>
</organism>
<protein>
    <submittedName>
        <fullName evidence="1">Uncharacterized protein</fullName>
    </submittedName>
</protein>
<name>A0A7S1MIT3_ALECA</name>
<dbReference type="AlphaFoldDB" id="A0A7S1MIT3"/>